<evidence type="ECO:0000256" key="7">
    <source>
        <dbReference type="ARBA" id="ARBA00022842"/>
    </source>
</evidence>
<keyword evidence="7" id="KW-0460">Magnesium</keyword>
<evidence type="ECO:0000313" key="13">
    <source>
        <dbReference type="EMBL" id="RZC26225.1"/>
    </source>
</evidence>
<keyword evidence="5" id="KW-0255">Endonuclease</keyword>
<evidence type="ECO:0000256" key="8">
    <source>
        <dbReference type="ARBA" id="ARBA00022884"/>
    </source>
</evidence>
<evidence type="ECO:0000256" key="9">
    <source>
        <dbReference type="ARBA" id="ARBA00023436"/>
    </source>
</evidence>
<evidence type="ECO:0000256" key="3">
    <source>
        <dbReference type="ARBA" id="ARBA00022722"/>
    </source>
</evidence>
<evidence type="ECO:0000259" key="11">
    <source>
        <dbReference type="Pfam" id="PF10150"/>
    </source>
</evidence>
<dbReference type="GO" id="GO:0046872">
    <property type="term" value="F:metal ion binding"/>
    <property type="evidence" value="ECO:0007669"/>
    <property type="project" value="UniProtKB-KW"/>
</dbReference>
<keyword evidence="13" id="KW-0548">Nucleotidyltransferase</keyword>
<dbReference type="InterPro" id="IPR057670">
    <property type="entry name" value="SH3_retrovirus"/>
</dbReference>
<dbReference type="SUPFAM" id="SSF56672">
    <property type="entry name" value="DNA/RNA polymerases"/>
    <property type="match status" value="1"/>
</dbReference>
<evidence type="ECO:0000313" key="14">
    <source>
        <dbReference type="Proteomes" id="UP000289340"/>
    </source>
</evidence>
<dbReference type="SUPFAM" id="SSF50249">
    <property type="entry name" value="Nucleic acid-binding proteins"/>
    <property type="match status" value="1"/>
</dbReference>
<keyword evidence="13" id="KW-0808">Transferase</keyword>
<keyword evidence="14" id="KW-1185">Reference proteome</keyword>
<comment type="similarity">
    <text evidence="2">Belongs to the RNase E/G family.</text>
</comment>
<organism evidence="13 14">
    <name type="scientific">Glycine soja</name>
    <name type="common">Wild soybean</name>
    <dbReference type="NCBI Taxonomy" id="3848"/>
    <lineage>
        <taxon>Eukaryota</taxon>
        <taxon>Viridiplantae</taxon>
        <taxon>Streptophyta</taxon>
        <taxon>Embryophyta</taxon>
        <taxon>Tracheophyta</taxon>
        <taxon>Spermatophyta</taxon>
        <taxon>Magnoliopsida</taxon>
        <taxon>eudicotyledons</taxon>
        <taxon>Gunneridae</taxon>
        <taxon>Pentapetalae</taxon>
        <taxon>rosids</taxon>
        <taxon>fabids</taxon>
        <taxon>Fabales</taxon>
        <taxon>Fabaceae</taxon>
        <taxon>Papilionoideae</taxon>
        <taxon>50 kb inversion clade</taxon>
        <taxon>NPAAA clade</taxon>
        <taxon>indigoferoid/millettioid clade</taxon>
        <taxon>Phaseoleae</taxon>
        <taxon>Glycine</taxon>
        <taxon>Glycine subgen. Soja</taxon>
    </lineage>
</organism>
<protein>
    <submittedName>
        <fullName evidence="13">Ribonuclease E/G-like protein, chloroplastic</fullName>
        <ecNumber evidence="13">2.7.7.7</ecNumber>
    </submittedName>
</protein>
<dbReference type="CDD" id="cd09272">
    <property type="entry name" value="RNase_HI_RT_Ty1"/>
    <property type="match status" value="1"/>
</dbReference>
<comment type="function">
    <text evidence="9">Involved in intercistronic processing of primary transcripts from chloroplast operons. The endonucleolytic activity of the enzyme depends on the number of phosphates at the 5' end, is inhibited by structured RNA, and preferentially cleaves A/U-rich sequences.</text>
</comment>
<keyword evidence="4" id="KW-0479">Metal-binding</keyword>
<dbReference type="GO" id="GO:0005737">
    <property type="term" value="C:cytoplasm"/>
    <property type="evidence" value="ECO:0007669"/>
    <property type="project" value="TreeGrafter"/>
</dbReference>
<dbReference type="InterPro" id="IPR004659">
    <property type="entry name" value="RNase_E/G"/>
</dbReference>
<feature type="domain" description="Retroviral polymerase SH3-like" evidence="12">
    <location>
        <begin position="81"/>
        <end position="117"/>
    </location>
</feature>
<dbReference type="EC" id="2.7.7.7" evidence="13"/>
<evidence type="ECO:0000256" key="1">
    <source>
        <dbReference type="ARBA" id="ARBA00001946"/>
    </source>
</evidence>
<dbReference type="GO" id="GO:0003723">
    <property type="term" value="F:RNA binding"/>
    <property type="evidence" value="ECO:0007669"/>
    <property type="project" value="UniProtKB-KW"/>
</dbReference>
<feature type="domain" description="Reverse transcriptase Ty1/copia-type" evidence="10">
    <location>
        <begin position="219"/>
        <end position="308"/>
    </location>
</feature>
<dbReference type="Proteomes" id="UP000289340">
    <property type="component" value="Chromosome 2"/>
</dbReference>
<dbReference type="InterPro" id="IPR012340">
    <property type="entry name" value="NA-bd_OB-fold"/>
</dbReference>
<dbReference type="GO" id="GO:0004540">
    <property type="term" value="F:RNA nuclease activity"/>
    <property type="evidence" value="ECO:0007669"/>
    <property type="project" value="InterPro"/>
</dbReference>
<dbReference type="Pfam" id="PF25597">
    <property type="entry name" value="SH3_retrovirus"/>
    <property type="match status" value="1"/>
</dbReference>
<comment type="cofactor">
    <cofactor evidence="1">
        <name>Mg(2+)</name>
        <dbReference type="ChEBI" id="CHEBI:18420"/>
    </cofactor>
</comment>
<dbReference type="Gene3D" id="2.40.50.140">
    <property type="entry name" value="Nucleic acid-binding proteins"/>
    <property type="match status" value="1"/>
</dbReference>
<dbReference type="EMBL" id="QZWG01000002">
    <property type="protein sequence ID" value="RZC26225.1"/>
    <property type="molecule type" value="Genomic_DNA"/>
</dbReference>
<evidence type="ECO:0000259" key="10">
    <source>
        <dbReference type="Pfam" id="PF07727"/>
    </source>
</evidence>
<dbReference type="InterPro" id="IPR013103">
    <property type="entry name" value="RVT_2"/>
</dbReference>
<dbReference type="InterPro" id="IPR043502">
    <property type="entry name" value="DNA/RNA_pol_sf"/>
</dbReference>
<dbReference type="GO" id="GO:0004519">
    <property type="term" value="F:endonuclease activity"/>
    <property type="evidence" value="ECO:0007669"/>
    <property type="project" value="UniProtKB-KW"/>
</dbReference>
<comment type="caution">
    <text evidence="13">The sequence shown here is derived from an EMBL/GenBank/DDBJ whole genome shotgun (WGS) entry which is preliminary data.</text>
</comment>
<evidence type="ECO:0000256" key="4">
    <source>
        <dbReference type="ARBA" id="ARBA00022723"/>
    </source>
</evidence>
<dbReference type="GO" id="GO:0006364">
    <property type="term" value="P:rRNA processing"/>
    <property type="evidence" value="ECO:0007669"/>
    <property type="project" value="TreeGrafter"/>
</dbReference>
<reference evidence="13 14" key="1">
    <citation type="submission" date="2018-09" db="EMBL/GenBank/DDBJ databases">
        <title>A high-quality reference genome of wild soybean provides a powerful tool to mine soybean genomes.</title>
        <authorList>
            <person name="Xie M."/>
            <person name="Chung C.Y.L."/>
            <person name="Li M.-W."/>
            <person name="Wong F.-L."/>
            <person name="Chan T.-F."/>
            <person name="Lam H.-M."/>
        </authorList>
    </citation>
    <scope>NUCLEOTIDE SEQUENCE [LARGE SCALE GENOMIC DNA]</scope>
    <source>
        <strain evidence="14">cv. W05</strain>
        <tissue evidence="13">Hypocotyl of etiolated seedlings</tissue>
    </source>
</reference>
<accession>A0A445LSN7</accession>
<dbReference type="PANTHER" id="PTHR30001:SF1">
    <property type="entry name" value="RIBONUCLEASE E_G-LIKE PROTEIN, CHLOROPLASTIC"/>
    <property type="match status" value="1"/>
</dbReference>
<dbReference type="PANTHER" id="PTHR30001">
    <property type="entry name" value="RIBONUCLEASE"/>
    <property type="match status" value="1"/>
</dbReference>
<evidence type="ECO:0000259" key="12">
    <source>
        <dbReference type="Pfam" id="PF25597"/>
    </source>
</evidence>
<evidence type="ECO:0000256" key="6">
    <source>
        <dbReference type="ARBA" id="ARBA00022801"/>
    </source>
</evidence>
<dbReference type="NCBIfam" id="TIGR00757">
    <property type="entry name" value="RNaseEG"/>
    <property type="match status" value="1"/>
</dbReference>
<dbReference type="InterPro" id="IPR019307">
    <property type="entry name" value="RNA-bd_AU-1/RNase_E/G"/>
</dbReference>
<feature type="domain" description="RNA-binding protein AU-1/Ribonuclease E/G" evidence="11">
    <location>
        <begin position="926"/>
        <end position="1205"/>
    </location>
</feature>
<dbReference type="GO" id="GO:0016787">
    <property type="term" value="F:hydrolase activity"/>
    <property type="evidence" value="ECO:0007669"/>
    <property type="project" value="UniProtKB-KW"/>
</dbReference>
<name>A0A445LSN7_GLYSO</name>
<gene>
    <name evidence="13" type="ORF">D0Y65_004744</name>
</gene>
<keyword evidence="8" id="KW-0694">RNA-binding</keyword>
<evidence type="ECO:0000256" key="5">
    <source>
        <dbReference type="ARBA" id="ARBA00022759"/>
    </source>
</evidence>
<keyword evidence="3" id="KW-0540">Nuclease</keyword>
<proteinExistence type="inferred from homology"/>
<dbReference type="Pfam" id="PF07727">
    <property type="entry name" value="RVT_2"/>
    <property type="match status" value="1"/>
</dbReference>
<evidence type="ECO:0000256" key="2">
    <source>
        <dbReference type="ARBA" id="ARBA00005522"/>
    </source>
</evidence>
<keyword evidence="6" id="KW-0378">Hydrolase</keyword>
<dbReference type="GO" id="GO:0003887">
    <property type="term" value="F:DNA-directed DNA polymerase activity"/>
    <property type="evidence" value="ECO:0007669"/>
    <property type="project" value="UniProtKB-EC"/>
</dbReference>
<sequence length="1355" mass="152244">MEREVVHPSDSRATDHMTPSFKYFSTYSPCPSNKKIATSDCTLDKESGRTIGRARERNGLYLLEESCVPVLEENQSHSFMGKLDPRALKCVFVGYSYAQKGYKCFHPPSKSLWEDKENNFDTLVLPTLELNSCDLTQKPEQETLAQNESNKDAPTRLENDTRFGKNLVYTRRSMAISESTHAQEANPTLVDQAIDTEMQPLQKNKTWELVSFPIGKKPVDYSETFAPVAKMNTVQVILSLAANFGWELQQFDVKNAFLHGELEEEIYMELPPGYEGAANSVFRLKKALYGLKQSPKAWFGRFTKKYATYLLKETGMTACKPLSTPMDSNLKLGNEDDNAEATYRILHYLKGTPGRGILYKRNKNTILEAYTDADYAGSITDRRSTSGYCTFLGGNLVTWRSKKQDVVARSSAEAEFRAMAQGICELLWLKIILEDLKIKWEGPMKLYCDNKSAISIAHNPVQHDCTKHTEVDRHFIKEKLDSGLICTPYVPSLGQLADILTKGLCTPNFDRIICKLGMDNIYSPARGGVLESGAFNDNFLSKDSWIRSDCQMSSTHAWSPFTEETYLLEQPSISFLSKDDGRIESLLENDVLKFESLGLEDQLLYNNDDMAIANDKDFQSTNVLSENYQPVEEPWLHSFLSIVSNNKMESNVSENGDTAKEKVKLADREHLLLEESSNIMSKDSFSTIILINSSICTMQRIAVLEDEKLVELLLEPVKSNVQCDSVYVGVVTKLVPHMGGAFVSIGNSRSAFMDIKQNKEPFIFPPFRQRTAKQEINLEGKNDHTSHVVDVSDGISDIKSEDGCLKSVHNDYDEHEGDDDFYIPEVLKENVNGSMVDDEVEVDFEDDIEGSDVHIEGETNNSSFLLGTNGSVNSHILQTKDTKKATHVASGENKWIQVRKGTKVIVQVVKEDLGTKGPTLTAYPKLRSRFWVLIACCDKIGVSKKISGVERTRLKVIAKTLQPEGFGLTLRTVAAGHSFEELQKDLERLLSTWKNIMEHAKSAALAADEGVEGAVPVILHRAMGQTLSVVQDYFNENVKKMVVDSPRTFHEVTNYLQEIAPDLCDRVELYDKKVPLFDEFNIEGEIDNILSKRVPLANGGSLIIEQTEALVSIDVNGGHGMLGHGNSQQQAILDVNLSAAKQIARELRLRDIGGIIVVDFIDMTDEANKRFVYEEVKKAIERDRSMVKVSELSRHGLMEITRKRVRPSVTFMVSEPCACCHATGRVEALETSFSKIEQQICRLLATMDQKADPEKPKSWPKFILRVDHRMCEYLTSGKKTRLATLSSSLKVWILLKVARGFIRGSLEVKLFTDDKVEKNQHKVAISMLRSSETRTKKPGQNVTLVQVKKSKARGK</sequence>
<dbReference type="Pfam" id="PF10150">
    <property type="entry name" value="RNase_E_G"/>
    <property type="match status" value="1"/>
</dbReference>